<feature type="compositionally biased region" description="Pro residues" evidence="1">
    <location>
        <begin position="747"/>
        <end position="760"/>
    </location>
</feature>
<dbReference type="RefSeq" id="WP_133740948.1">
    <property type="nucleotide sequence ID" value="NZ_SNYN01000004.1"/>
</dbReference>
<name>A0A4R6V0W6_9ACTN</name>
<feature type="region of interest" description="Disordered" evidence="1">
    <location>
        <begin position="738"/>
        <end position="841"/>
    </location>
</feature>
<evidence type="ECO:0000313" key="3">
    <source>
        <dbReference type="EMBL" id="TDQ53442.1"/>
    </source>
</evidence>
<feature type="compositionally biased region" description="Low complexity" evidence="1">
    <location>
        <begin position="821"/>
        <end position="830"/>
    </location>
</feature>
<gene>
    <name evidence="3" type="ORF">EV190_104232</name>
</gene>
<evidence type="ECO:0000256" key="2">
    <source>
        <dbReference type="SAM" id="Phobius"/>
    </source>
</evidence>
<accession>A0A4R6V0W6</accession>
<feature type="transmembrane region" description="Helical" evidence="2">
    <location>
        <begin position="74"/>
        <end position="98"/>
    </location>
</feature>
<feature type="region of interest" description="Disordered" evidence="1">
    <location>
        <begin position="611"/>
        <end position="701"/>
    </location>
</feature>
<evidence type="ECO:0000313" key="4">
    <source>
        <dbReference type="Proteomes" id="UP000295281"/>
    </source>
</evidence>
<reference evidence="3 4" key="1">
    <citation type="submission" date="2019-03" db="EMBL/GenBank/DDBJ databases">
        <title>Genomic Encyclopedia of Type Strains, Phase IV (KMG-IV): sequencing the most valuable type-strain genomes for metagenomic binning, comparative biology and taxonomic classification.</title>
        <authorList>
            <person name="Goeker M."/>
        </authorList>
    </citation>
    <scope>NUCLEOTIDE SEQUENCE [LARGE SCALE GENOMIC DNA]</scope>
    <source>
        <strain evidence="3 4">DSM 46770</strain>
    </source>
</reference>
<comment type="caution">
    <text evidence="3">The sequence shown here is derived from an EMBL/GenBank/DDBJ whole genome shotgun (WGS) entry which is preliminary data.</text>
</comment>
<dbReference type="Proteomes" id="UP000295281">
    <property type="component" value="Unassembled WGS sequence"/>
</dbReference>
<keyword evidence="2" id="KW-1133">Transmembrane helix</keyword>
<feature type="compositionally biased region" description="Low complexity" evidence="1">
    <location>
        <begin position="794"/>
        <end position="803"/>
    </location>
</feature>
<feature type="compositionally biased region" description="Pro residues" evidence="1">
    <location>
        <begin position="777"/>
        <end position="790"/>
    </location>
</feature>
<proteinExistence type="predicted"/>
<feature type="compositionally biased region" description="Pro residues" evidence="1">
    <location>
        <begin position="804"/>
        <end position="817"/>
    </location>
</feature>
<feature type="compositionally biased region" description="Polar residues" evidence="1">
    <location>
        <begin position="657"/>
        <end position="668"/>
    </location>
</feature>
<feature type="compositionally biased region" description="Low complexity" evidence="1">
    <location>
        <begin position="672"/>
        <end position="699"/>
    </location>
</feature>
<organism evidence="3 4">
    <name type="scientific">Actinorugispora endophytica</name>
    <dbReference type="NCBI Taxonomy" id="1605990"/>
    <lineage>
        <taxon>Bacteria</taxon>
        <taxon>Bacillati</taxon>
        <taxon>Actinomycetota</taxon>
        <taxon>Actinomycetes</taxon>
        <taxon>Streptosporangiales</taxon>
        <taxon>Nocardiopsidaceae</taxon>
        <taxon>Actinorugispora</taxon>
    </lineage>
</organism>
<keyword evidence="4" id="KW-1185">Reference proteome</keyword>
<evidence type="ECO:0000256" key="1">
    <source>
        <dbReference type="SAM" id="MobiDB-lite"/>
    </source>
</evidence>
<feature type="transmembrane region" description="Helical" evidence="2">
    <location>
        <begin position="118"/>
        <end position="138"/>
    </location>
</feature>
<keyword evidence="2" id="KW-0812">Transmembrane</keyword>
<protein>
    <submittedName>
        <fullName evidence="3">Uncharacterized protein</fullName>
    </submittedName>
</protein>
<dbReference type="EMBL" id="SNYN01000004">
    <property type="protein sequence ID" value="TDQ53442.1"/>
    <property type="molecule type" value="Genomic_DNA"/>
</dbReference>
<sequence length="841" mass="88689">MGHPATILTPLPDRALGWLSWRRPLIGVEPLPLPEWTEPRPDPDAIRAALHQRQGEVVRQQQLAAHNLAFYRKAVWSAVAAVGYSALTTLGLLLTFAVTGTPFEAVSAADSPAATVPTHFIVAGWASFFAPWFAVVALRHRRRLGASRVGWGLFLLLGLGLWFAALAASFLTFGLSFSLLPGAVGLWVLFTRPTVYNMDFGTTGRAPLTLWTLYRRVGGEEAGGRRAIASFERRVAEAVAEAEREFGERHRRFHAQLAGSSPFGVVAPPEQQDIVAVGGSPMERGDMLHHFGVAAIARGNRIWVLDLEGRGAGDRLLGEVRRHGRPAGWLSADDDAALVAAFDALSATRGRRHQITEALASALADDADSGVSRQARSTADTLNRLGRILHETRGAITVAGLHAALEVLLGGGGEAPSRAVGDDFGLDDAAVGPVAGLAPDAAARVRAAFTRQDREHFHAAWTELRVKLAGLLPDDDGPARSAWTPDADLSGASVPLTLASFDRELRAAMLLAHHIELLRWGTVPPPAALAVVGVDRVRPELLRQLSEVAGSAGIRLLLMFNELTPAVRDLARGRRAVAAFGGHGAAAAEELSDLFGKDWIPRLQSYQRTWSEAESVSRAEASGRTWSRTESEQRTRSFNTFSSHGSSGGGEGGPVDQRSSGYGSSTARSHGVSDTSGGSWTGTDTRGTTSQQGGSATTQLEYERRVTGSVISGLAPFTAVLKAGDGVAFIDVKADMPMPPQLTGDAPPLPPPPAPNPGPAAGPAVPYGGPQQTGPYPQQPGPAQPYPPGGGPHQAGSHQAGPYPQQPGPAQPYPPGGGPHQAGSHQAGPYPQQPGPGGQRF</sequence>
<feature type="transmembrane region" description="Helical" evidence="2">
    <location>
        <begin position="145"/>
        <end position="164"/>
    </location>
</feature>
<keyword evidence="2" id="KW-0472">Membrane</keyword>
<feature type="compositionally biased region" description="Low complexity" evidence="1">
    <location>
        <begin position="612"/>
        <end position="622"/>
    </location>
</feature>
<dbReference type="AlphaFoldDB" id="A0A4R6V0W6"/>
<feature type="compositionally biased region" description="Low complexity" evidence="1">
    <location>
        <begin position="761"/>
        <end position="776"/>
    </location>
</feature>